<dbReference type="PANTHER" id="PTHR14387">
    <property type="entry name" value="THADA/DEATH RECEPTOR INTERACTING PROTEIN"/>
    <property type="match status" value="1"/>
</dbReference>
<feature type="domain" description="DUF2428" evidence="2">
    <location>
        <begin position="514"/>
        <end position="648"/>
    </location>
</feature>
<comment type="similarity">
    <text evidence="1">Belongs to the THADA family.</text>
</comment>
<organism evidence="3 4">
    <name type="scientific">Encephalitozoon romaleae (strain SJ-2008)</name>
    <name type="common">Microsporidian parasite</name>
    <dbReference type="NCBI Taxonomy" id="1178016"/>
    <lineage>
        <taxon>Eukaryota</taxon>
        <taxon>Fungi</taxon>
        <taxon>Fungi incertae sedis</taxon>
        <taxon>Microsporidia</taxon>
        <taxon>Unikaryonidae</taxon>
        <taxon>Encephalitozoon</taxon>
    </lineage>
</organism>
<dbReference type="RefSeq" id="XP_009265279.1">
    <property type="nucleotide sequence ID" value="XM_009267004.1"/>
</dbReference>
<accession>I7ATJ4</accession>
<proteinExistence type="inferred from homology"/>
<dbReference type="InterPro" id="IPR019442">
    <property type="entry name" value="THADA/TRM732_DUF2428"/>
</dbReference>
<dbReference type="InterPro" id="IPR051954">
    <property type="entry name" value="tRNA_methyltransferase_THADA"/>
</dbReference>
<keyword evidence="4" id="KW-1185">Reference proteome</keyword>
<sequence length="861" mass="99947">MSPGWSAKDLSLLAVEVSRMHRISHDEIMSMNLKSGTKISYVRKNGSESMLDYLWKYNDEESKTRFKLCLMETQFKNCTDGAVDNLLLLLPTASKESQATIFIMFYKLATKYKVHDEKVLCECRAYIHITFLRQPILKTLIAYSLSRADLVFKIFTYEEVIEMSLFDPKGLSPEDPRSIRLVKRIFSNMDKASFKYSKRILRDMDERLFLYLPDRLSSTGYSHLRELIRELSPDKIQTISKMTTDDSVIRLFLPLKMDDVRKFFTYKDIDVRIESVRHINNVELMEKFLEVNQFIYGRSMLKLLCRYFRSWLKKGTNEKHRLSTMHSEVVAPMVRSRNTSRRLLGVYLMDSFISEGIIEAPGCAQLLFDSDYEIRKVGCKYSGISLSFKEMSTKIESYQSYDVDGCVEYIKSYQPKGVVSTLKKVFDSKMADIIGGKKGMEEVSIHGFLNLFSGMRYDIGACVDVIYKCCFEKLSNDIYGKEYERLRIYCKNMNECCKYYYSMALDSSKSSLWRLVEVLLHINHLGVILQVSQYLNAALKSGVLGRHDLLEIIDMSFNRVKDCKVSFRRSGGIPLLFAAILKSCPFVIDNILEKLFELINRGDNATQLHCLNILSRIIDDGCLSSKIPFKMTELFKLAFRCSRSHPWAIRNAGIEIFSHLVRKVFVKDSECIASMAYKELRGLLYKELSSCYSEENNVLAFLILHLYGRIKKLDKEEVKLVRRFSSKSGVIGSKSKNICEGKEWTKPGQPEGQMAFDHKLSEGEILLRLLILLDSEHAGERRMAERYMKDTYKLSLHSEEYFKHRIAERICSIGYRDIAIQGLRKYNLSVEKSLSCFFRDSPSNERFDFEYNMSLMQKYKN</sequence>
<evidence type="ECO:0000313" key="3">
    <source>
        <dbReference type="EMBL" id="AFN83782.1"/>
    </source>
</evidence>
<name>I7ATJ4_ENCRO</name>
<evidence type="ECO:0000259" key="2">
    <source>
        <dbReference type="Pfam" id="PF10350"/>
    </source>
</evidence>
<dbReference type="SUPFAM" id="SSF48371">
    <property type="entry name" value="ARM repeat"/>
    <property type="match status" value="2"/>
</dbReference>
<dbReference type="InterPro" id="IPR016024">
    <property type="entry name" value="ARM-type_fold"/>
</dbReference>
<dbReference type="Pfam" id="PF10350">
    <property type="entry name" value="DUF2428"/>
    <property type="match status" value="1"/>
</dbReference>
<dbReference type="HOGENOM" id="CLU_332333_0_0_1"/>
<dbReference type="GeneID" id="20564390"/>
<dbReference type="OrthoDB" id="73997at2759"/>
<dbReference type="GO" id="GO:0005829">
    <property type="term" value="C:cytosol"/>
    <property type="evidence" value="ECO:0007669"/>
    <property type="project" value="TreeGrafter"/>
</dbReference>
<dbReference type="KEGG" id="ero:EROM_091660"/>
<dbReference type="VEuPathDB" id="MicrosporidiaDB:EROM_091660"/>
<dbReference type="GO" id="GO:0030488">
    <property type="term" value="P:tRNA methylation"/>
    <property type="evidence" value="ECO:0007669"/>
    <property type="project" value="TreeGrafter"/>
</dbReference>
<dbReference type="Proteomes" id="UP000010094">
    <property type="component" value="Chromosome IXc"/>
</dbReference>
<dbReference type="EMBL" id="CP003528">
    <property type="protein sequence ID" value="AFN83782.1"/>
    <property type="molecule type" value="Genomic_DNA"/>
</dbReference>
<evidence type="ECO:0000313" key="4">
    <source>
        <dbReference type="Proteomes" id="UP000010094"/>
    </source>
</evidence>
<protein>
    <recommendedName>
        <fullName evidence="2">DUF2428 domain-containing protein</fullName>
    </recommendedName>
</protein>
<dbReference type="AlphaFoldDB" id="I7ATJ4"/>
<evidence type="ECO:0000256" key="1">
    <source>
        <dbReference type="ARBA" id="ARBA00010409"/>
    </source>
</evidence>
<reference evidence="3" key="1">
    <citation type="journal article" date="2012" name="Proc. Natl. Acad. Sci. U.S.A.">
        <title>Gain and loss of multiple functionally related, horizontally transferred genes in the reduced genomes of two microsporidian parasites.</title>
        <authorList>
            <person name="Pombert J.-F."/>
            <person name="Selman M."/>
            <person name="Burki F."/>
            <person name="Bardell F.T."/>
            <person name="Farinelli L."/>
            <person name="Solter L.F."/>
            <person name="Whitman D.W."/>
            <person name="Weiss L.M."/>
            <person name="Corradi N."/>
            <person name="Keeling P.J."/>
        </authorList>
    </citation>
    <scope>NUCLEOTIDE SEQUENCE [LARGE SCALE GENOMIC DNA]</scope>
    <source>
        <strain evidence="3">SJ-2008</strain>
    </source>
</reference>
<dbReference type="PANTHER" id="PTHR14387:SF0">
    <property type="entry name" value="DUF2428 DOMAIN-CONTAINING PROTEIN"/>
    <property type="match status" value="1"/>
</dbReference>
<gene>
    <name evidence="3" type="ordered locus">EROM_091660</name>
</gene>